<gene>
    <name evidence="2" type="ORF">P298_14150</name>
</gene>
<feature type="transmembrane region" description="Helical" evidence="1">
    <location>
        <begin position="36"/>
        <end position="55"/>
    </location>
</feature>
<dbReference type="Pfam" id="PF24673">
    <property type="entry name" value="Blr_divisome"/>
    <property type="match status" value="1"/>
</dbReference>
<accession>A0A3S5YL29</accession>
<dbReference type="InterPro" id="IPR049597">
    <property type="entry name" value="Blr-like"/>
</dbReference>
<reference evidence="2" key="1">
    <citation type="submission" date="2013-09" db="EMBL/GenBank/DDBJ databases">
        <title>Salmonella enterica subsp. IIIa serovar 18:z4:z23:-.</title>
        <authorList>
            <person name="Chen Y."/>
            <person name="Li C."/>
            <person name="Mcdermott P."/>
            <person name="Zhao S."/>
        </authorList>
    </citation>
    <scope>NUCLEOTIDE SEQUENCE [LARGE SCALE GENOMIC DNA]</scope>
    <source>
        <strain evidence="2">N26626</strain>
    </source>
</reference>
<protein>
    <submittedName>
        <fullName evidence="2">Beta-lactam resistance family protein</fullName>
    </submittedName>
</protein>
<dbReference type="Proteomes" id="UP000868500">
    <property type="component" value="Unassembled WGS sequence"/>
</dbReference>
<keyword evidence="1" id="KW-0812">Transmembrane</keyword>
<keyword evidence="1" id="KW-0472">Membrane</keyword>
<dbReference type="AlphaFoldDB" id="A0A3S5YL29"/>
<name>A0A3S5YL29_SALER</name>
<keyword evidence="1" id="KW-1133">Transmembrane helix</keyword>
<evidence type="ECO:0000313" key="2">
    <source>
        <dbReference type="EMBL" id="OLW00833.1"/>
    </source>
</evidence>
<dbReference type="NCBIfam" id="NF033231">
    <property type="entry name" value="small_Blr"/>
    <property type="match status" value="1"/>
</dbReference>
<sequence>MKSFPFLLLAVRQESNIYLLCFMDQLKQMSSIMNRLIELTGWIVLVISVILLGIANHIDNYQPPEPVASVQKK</sequence>
<dbReference type="EMBL" id="AWRC01000020">
    <property type="protein sequence ID" value="OLW00833.1"/>
    <property type="molecule type" value="Genomic_DNA"/>
</dbReference>
<comment type="caution">
    <text evidence="2">The sequence shown here is derived from an EMBL/GenBank/DDBJ whole genome shotgun (WGS) entry which is preliminary data.</text>
</comment>
<proteinExistence type="predicted"/>
<evidence type="ECO:0000256" key="1">
    <source>
        <dbReference type="SAM" id="Phobius"/>
    </source>
</evidence>
<organism evidence="2">
    <name type="scientific">Salmonella enterica subsp. arizonae serovar 18:z4,z23:- str. CVM N26626</name>
    <dbReference type="NCBI Taxonomy" id="1395119"/>
    <lineage>
        <taxon>Bacteria</taxon>
        <taxon>Pseudomonadati</taxon>
        <taxon>Pseudomonadota</taxon>
        <taxon>Gammaproteobacteria</taxon>
        <taxon>Enterobacterales</taxon>
        <taxon>Enterobacteriaceae</taxon>
        <taxon>Salmonella</taxon>
    </lineage>
</organism>